<keyword evidence="4 5" id="KW-0539">Nucleus</keyword>
<dbReference type="AlphaFoldDB" id="A0A1F7ZMN5"/>
<evidence type="ECO:0000259" key="7">
    <source>
        <dbReference type="Pfam" id="PF03962"/>
    </source>
</evidence>
<evidence type="ECO:0000256" key="1">
    <source>
        <dbReference type="ARBA" id="ARBA00004123"/>
    </source>
</evidence>
<dbReference type="GeneID" id="34454333"/>
<dbReference type="InterPro" id="IPR005647">
    <property type="entry name" value="Mnd1"/>
</dbReference>
<dbReference type="Proteomes" id="UP000179179">
    <property type="component" value="Unassembled WGS sequence"/>
</dbReference>
<dbReference type="STRING" id="109264.A0A1F7ZMN5"/>
<dbReference type="Pfam" id="PF03962">
    <property type="entry name" value="Mnd1"/>
    <property type="match status" value="1"/>
</dbReference>
<evidence type="ECO:0000256" key="2">
    <source>
        <dbReference type="ARBA" id="ARBA00005981"/>
    </source>
</evidence>
<dbReference type="OrthoDB" id="9978204at2759"/>
<proteinExistence type="inferred from homology"/>
<evidence type="ECO:0000256" key="3">
    <source>
        <dbReference type="ARBA" id="ARBA00023054"/>
    </source>
</evidence>
<feature type="domain" description="Mnd1 HTH" evidence="7">
    <location>
        <begin position="17"/>
        <end position="75"/>
    </location>
</feature>
<evidence type="ECO:0000256" key="5">
    <source>
        <dbReference type="PIRNR" id="PIRNR026991"/>
    </source>
</evidence>
<evidence type="ECO:0000313" key="8">
    <source>
        <dbReference type="EMBL" id="OGM40691.1"/>
    </source>
</evidence>
<dbReference type="GO" id="GO:0007131">
    <property type="term" value="P:reciprocal meiotic recombination"/>
    <property type="evidence" value="ECO:0007669"/>
    <property type="project" value="InterPro"/>
</dbReference>
<dbReference type="GO" id="GO:0005634">
    <property type="term" value="C:nucleus"/>
    <property type="evidence" value="ECO:0007669"/>
    <property type="project" value="UniProtKB-SubCell"/>
</dbReference>
<evidence type="ECO:0000313" key="9">
    <source>
        <dbReference type="Proteomes" id="UP000179179"/>
    </source>
</evidence>
<dbReference type="GO" id="GO:0003690">
    <property type="term" value="F:double-stranded DNA binding"/>
    <property type="evidence" value="ECO:0007669"/>
    <property type="project" value="InterPro"/>
</dbReference>
<organism evidence="8 9">
    <name type="scientific">Aspergillus bombycis</name>
    <dbReference type="NCBI Taxonomy" id="109264"/>
    <lineage>
        <taxon>Eukaryota</taxon>
        <taxon>Fungi</taxon>
        <taxon>Dikarya</taxon>
        <taxon>Ascomycota</taxon>
        <taxon>Pezizomycotina</taxon>
        <taxon>Eurotiomycetes</taxon>
        <taxon>Eurotiomycetidae</taxon>
        <taxon>Eurotiales</taxon>
        <taxon>Aspergillaceae</taxon>
        <taxon>Aspergillus</taxon>
    </lineage>
</organism>
<dbReference type="RefSeq" id="XP_022384408.1">
    <property type="nucleotide sequence ID" value="XM_022538071.1"/>
</dbReference>
<dbReference type="PIRSF" id="PIRSF026991">
    <property type="entry name" value="Mnd1"/>
    <property type="match status" value="1"/>
</dbReference>
<name>A0A1F7ZMN5_9EURO</name>
<comment type="subcellular location">
    <subcellularLocation>
        <location evidence="1 5">Nucleus</location>
    </subcellularLocation>
</comment>
<comment type="caution">
    <text evidence="8">The sequence shown here is derived from an EMBL/GenBank/DDBJ whole genome shotgun (WGS) entry which is preliminary data.</text>
</comment>
<keyword evidence="3 6" id="KW-0175">Coiled coil</keyword>
<keyword evidence="9" id="KW-1185">Reference proteome</keyword>
<gene>
    <name evidence="8" type="ORF">ABOM_010943</name>
</gene>
<dbReference type="InterPro" id="IPR040453">
    <property type="entry name" value="Mnd1_HTH"/>
</dbReference>
<accession>A0A1F7ZMN5</accession>
<comment type="similarity">
    <text evidence="2 5">Belongs to the MND1 family.</text>
</comment>
<evidence type="ECO:0000256" key="6">
    <source>
        <dbReference type="SAM" id="Coils"/>
    </source>
</evidence>
<evidence type="ECO:0000256" key="4">
    <source>
        <dbReference type="ARBA" id="ARBA00023242"/>
    </source>
</evidence>
<sequence>MKEKPPKLTKVEKQARIVSHLRSTGTCHTLKELEKMLPSIVSIRGMQVKEYLHELADEGQIRVEKIGSGNWYWCFSGEEKRELERKVEQLQEEVDRLRSSTEELDRQLAVRKREIEDDEKALGPGERERLIRKNAELQKECQQLRKEWLAVSASMDGGKGIQEMKDEVQEFQREAQMWTDNIYVLEGFMRKMVGAIAR</sequence>
<dbReference type="EMBL" id="LYCR01000134">
    <property type="protein sequence ID" value="OGM40691.1"/>
    <property type="molecule type" value="Genomic_DNA"/>
</dbReference>
<protein>
    <recommendedName>
        <fullName evidence="5">Meiotic nuclear division protein 1</fullName>
    </recommendedName>
</protein>
<feature type="coiled-coil region" evidence="6">
    <location>
        <begin position="80"/>
        <end position="181"/>
    </location>
</feature>
<reference evidence="8 9" key="1">
    <citation type="journal article" date="2016" name="Genome Biol. Evol.">
        <title>Draft genome sequence of an aflatoxigenic Aspergillus species, A. bombycis.</title>
        <authorList>
            <person name="Moore G.G."/>
            <person name="Mack B.M."/>
            <person name="Beltz S.B."/>
            <person name="Gilbert M.K."/>
        </authorList>
    </citation>
    <scope>NUCLEOTIDE SEQUENCE [LARGE SCALE GENOMIC DNA]</scope>
    <source>
        <strain evidence="9">NRRL 26010</strain>
    </source>
</reference>
<comment type="function">
    <text evidence="5">Required for proper homologous chromosome pairing and efficient cross-over and intragenic recombination during meiosis.</text>
</comment>